<proteinExistence type="predicted"/>
<reference evidence="2" key="1">
    <citation type="journal article" date="2014" name="Int. J. Syst. Evol. Microbiol.">
        <title>Complete genome sequence of Corynebacterium casei LMG S-19264T (=DSM 44701T), isolated from a smear-ripened cheese.</title>
        <authorList>
            <consortium name="US DOE Joint Genome Institute (JGI-PGF)"/>
            <person name="Walter F."/>
            <person name="Albersmeier A."/>
            <person name="Kalinowski J."/>
            <person name="Ruckert C."/>
        </authorList>
    </citation>
    <scope>NUCLEOTIDE SEQUENCE</scope>
    <source>
        <strain evidence="2">CGMCC 1.12698</strain>
    </source>
</reference>
<name>A0A917ENS5_9BACI</name>
<protein>
    <submittedName>
        <fullName evidence="2">Uncharacterized protein</fullName>
    </submittedName>
</protein>
<comment type="caution">
    <text evidence="2">The sequence shown here is derived from an EMBL/GenBank/DDBJ whole genome shotgun (WGS) entry which is preliminary data.</text>
</comment>
<feature type="transmembrane region" description="Helical" evidence="1">
    <location>
        <begin position="223"/>
        <end position="249"/>
    </location>
</feature>
<evidence type="ECO:0000313" key="3">
    <source>
        <dbReference type="Proteomes" id="UP000605259"/>
    </source>
</evidence>
<keyword evidence="1" id="KW-1133">Transmembrane helix</keyword>
<gene>
    <name evidence="2" type="ORF">GCM10007140_17870</name>
</gene>
<keyword evidence="3" id="KW-1185">Reference proteome</keyword>
<dbReference type="Proteomes" id="UP000605259">
    <property type="component" value="Unassembled WGS sequence"/>
</dbReference>
<dbReference type="RefSeq" id="WP_188388015.1">
    <property type="nucleotide sequence ID" value="NZ_BMFK01000001.1"/>
</dbReference>
<feature type="transmembrane region" description="Helical" evidence="1">
    <location>
        <begin position="7"/>
        <end position="31"/>
    </location>
</feature>
<organism evidence="2 3">
    <name type="scientific">Priestia taiwanensis</name>
    <dbReference type="NCBI Taxonomy" id="1347902"/>
    <lineage>
        <taxon>Bacteria</taxon>
        <taxon>Bacillati</taxon>
        <taxon>Bacillota</taxon>
        <taxon>Bacilli</taxon>
        <taxon>Bacillales</taxon>
        <taxon>Bacillaceae</taxon>
        <taxon>Priestia</taxon>
    </lineage>
</organism>
<reference evidence="2" key="2">
    <citation type="submission" date="2020-09" db="EMBL/GenBank/DDBJ databases">
        <authorList>
            <person name="Sun Q."/>
            <person name="Zhou Y."/>
        </authorList>
    </citation>
    <scope>NUCLEOTIDE SEQUENCE</scope>
    <source>
        <strain evidence="2">CGMCC 1.12698</strain>
    </source>
</reference>
<keyword evidence="1" id="KW-0472">Membrane</keyword>
<evidence type="ECO:0000313" key="2">
    <source>
        <dbReference type="EMBL" id="GGE68241.1"/>
    </source>
</evidence>
<accession>A0A917ENS5</accession>
<keyword evidence="1" id="KW-0812">Transmembrane</keyword>
<evidence type="ECO:0000256" key="1">
    <source>
        <dbReference type="SAM" id="Phobius"/>
    </source>
</evidence>
<dbReference type="EMBL" id="BMFK01000001">
    <property type="protein sequence ID" value="GGE68241.1"/>
    <property type="molecule type" value="Genomic_DNA"/>
</dbReference>
<sequence>MKNKIILFVGLIMFTISLTFFIPLLLEIFAYEKYINSRYTIHNVMEDDYSKRTQHFHKQKIQTVAVPVNPNIQKNTDNNYFVQAFINVYINNERVDMLDTRPITINYSQYHILKDFPYVHDINKNVYLDPNNLYELRNNVVYYTVHDKLTEEEQFVVLVNKTTLPDESLSWKDTLNTIHFTLHTISADGNVTTDDFSYHNRTKLQTKLALHVSPISFGYYTDIFWGFGIFVLLPLHATIFLAGLMLMIFSSRELKKATLSI</sequence>
<dbReference type="AlphaFoldDB" id="A0A917ENS5"/>